<sequence>MPDGSIGGFEPIRSQGDIPLARRIGVIRNPRSFGNRQTAAAVEPGAAPGVVLTQPSDRQSLLDTLHGFAASGIDLVVVNGGDGTLRDVMSALLAAYPDMLPELAILRAGNTNLAARVLGINGSGPQALDQLIEAARTGRLRRQRCAFLEVAWINQPSRPPLRGFFLGAGAFADAKQIADHQIHRRGVHQGAAVGLTLATTILRVLTGRGPIHRGTPISTAIDNRPARDGHKFLLLVTTLDSLMLGLWPFWGSKSDSGRLTWLEIDAPHRFLPVALPAIVIRQLRDWMPGRIARAVSAIASGWGYRSGRATRLAVRLERPFVLDGEFFEPGPEGVLLTSPGHVTIVIPD</sequence>
<dbReference type="PROSITE" id="PS50146">
    <property type="entry name" value="DAGK"/>
    <property type="match status" value="1"/>
</dbReference>
<dbReference type="InterPro" id="IPR016064">
    <property type="entry name" value="NAD/diacylglycerol_kinase_sf"/>
</dbReference>
<dbReference type="GO" id="GO:0016301">
    <property type="term" value="F:kinase activity"/>
    <property type="evidence" value="ECO:0007669"/>
    <property type="project" value="InterPro"/>
</dbReference>
<dbReference type="Proteomes" id="UP000500767">
    <property type="component" value="Chromosome"/>
</dbReference>
<evidence type="ECO:0000259" key="1">
    <source>
        <dbReference type="PROSITE" id="PS50146"/>
    </source>
</evidence>
<name>A0A6M8HTF3_9PROT</name>
<dbReference type="Pfam" id="PF00781">
    <property type="entry name" value="DAGK_cat"/>
    <property type="match status" value="1"/>
</dbReference>
<evidence type="ECO:0000313" key="2">
    <source>
        <dbReference type="EMBL" id="QKE91783.1"/>
    </source>
</evidence>
<accession>A0A6M8HTF3</accession>
<keyword evidence="3" id="KW-1185">Reference proteome</keyword>
<dbReference type="RefSeq" id="WP_172443493.1">
    <property type="nucleotide sequence ID" value="NZ_CP053708.1"/>
</dbReference>
<dbReference type="KEGG" id="lck:HN018_18630"/>
<organism evidence="2 3">
    <name type="scientific">Lichenicola cladoniae</name>
    <dbReference type="NCBI Taxonomy" id="1484109"/>
    <lineage>
        <taxon>Bacteria</taxon>
        <taxon>Pseudomonadati</taxon>
        <taxon>Pseudomonadota</taxon>
        <taxon>Alphaproteobacteria</taxon>
        <taxon>Acetobacterales</taxon>
        <taxon>Acetobacteraceae</taxon>
        <taxon>Lichenicola</taxon>
    </lineage>
</organism>
<dbReference type="InterPro" id="IPR001206">
    <property type="entry name" value="Diacylglycerol_kinase_cat_dom"/>
</dbReference>
<dbReference type="Gene3D" id="3.40.50.10330">
    <property type="entry name" value="Probable inorganic polyphosphate/atp-NAD kinase, domain 1"/>
    <property type="match status" value="1"/>
</dbReference>
<feature type="domain" description="DAGKc" evidence="1">
    <location>
        <begin position="19"/>
        <end position="157"/>
    </location>
</feature>
<protein>
    <recommendedName>
        <fullName evidence="1">DAGKc domain-containing protein</fullName>
    </recommendedName>
</protein>
<gene>
    <name evidence="2" type="ORF">HN018_18630</name>
</gene>
<dbReference type="InterPro" id="IPR017438">
    <property type="entry name" value="ATP-NAD_kinase_N"/>
</dbReference>
<evidence type="ECO:0000313" key="3">
    <source>
        <dbReference type="Proteomes" id="UP000500767"/>
    </source>
</evidence>
<reference evidence="2 3" key="1">
    <citation type="journal article" date="2014" name="World J. Microbiol. Biotechnol.">
        <title>Biodiversity and physiological characteristics of Antarctic and Arctic lichens-associated bacteria.</title>
        <authorList>
            <person name="Lee Y.M."/>
            <person name="Kim E.H."/>
            <person name="Lee H.K."/>
            <person name="Hong S.G."/>
        </authorList>
    </citation>
    <scope>NUCLEOTIDE SEQUENCE [LARGE SCALE GENOMIC DNA]</scope>
    <source>
        <strain evidence="2 3">PAMC 26569</strain>
    </source>
</reference>
<dbReference type="SUPFAM" id="SSF111331">
    <property type="entry name" value="NAD kinase/diacylglycerol kinase-like"/>
    <property type="match status" value="1"/>
</dbReference>
<dbReference type="EMBL" id="CP053708">
    <property type="protein sequence ID" value="QKE91783.1"/>
    <property type="molecule type" value="Genomic_DNA"/>
</dbReference>
<proteinExistence type="predicted"/>
<dbReference type="AlphaFoldDB" id="A0A6M8HTF3"/>